<sequence>MNIMHQGLRQLDLNLLLVFDALVRHRSVRLASDELAMSASALSHALARLRNALADELFVRVGNEMRPTAAAERMMRPIGEALALLNAGLTPTRRFDAAASDRTFVFAATDYTAFAVLPAFIARMQKVAPKLRFKVVYSRGRESADELASGRIDFALGYEEDELPLPAGVESTDWFSDDYVVIASKRHPSIRRAPTLAQYLAARHVVVTPWNETRGSIDLVLERLGVTREVAVQLPSVLAAPFIIAHTDLLMTVPQHAALILQKAAPVTIFPAPFAVPQYTLKIYQHTRHVGTAAHTWLRDQLLRSVPESKPR</sequence>
<dbReference type="Pfam" id="PF03466">
    <property type="entry name" value="LysR_substrate"/>
    <property type="match status" value="1"/>
</dbReference>
<evidence type="ECO:0000259" key="5">
    <source>
        <dbReference type="PROSITE" id="PS50931"/>
    </source>
</evidence>
<dbReference type="PANTHER" id="PTHR30118">
    <property type="entry name" value="HTH-TYPE TRANSCRIPTIONAL REGULATOR LEUO-RELATED"/>
    <property type="match status" value="1"/>
</dbReference>
<dbReference type="SUPFAM" id="SSF46785">
    <property type="entry name" value="Winged helix' DNA-binding domain"/>
    <property type="match status" value="1"/>
</dbReference>
<dbReference type="InterPro" id="IPR005119">
    <property type="entry name" value="LysR_subst-bd"/>
</dbReference>
<comment type="caution">
    <text evidence="6">The sequence shown here is derived from an EMBL/GenBank/DDBJ whole genome shotgun (WGS) entry which is preliminary data.</text>
</comment>
<dbReference type="PANTHER" id="PTHR30118:SF15">
    <property type="entry name" value="TRANSCRIPTIONAL REGULATORY PROTEIN"/>
    <property type="match status" value="1"/>
</dbReference>
<organism evidence="6 7">
    <name type="scientific">Paraburkholderia unamae</name>
    <dbReference type="NCBI Taxonomy" id="219649"/>
    <lineage>
        <taxon>Bacteria</taxon>
        <taxon>Pseudomonadati</taxon>
        <taxon>Pseudomonadota</taxon>
        <taxon>Betaproteobacteria</taxon>
        <taxon>Burkholderiales</taxon>
        <taxon>Burkholderiaceae</taxon>
        <taxon>Paraburkholderia</taxon>
    </lineage>
</organism>
<keyword evidence="2" id="KW-0805">Transcription regulation</keyword>
<protein>
    <submittedName>
        <fullName evidence="6">LysR family transcriptional regulator</fullName>
    </submittedName>
</protein>
<dbReference type="InterPro" id="IPR036390">
    <property type="entry name" value="WH_DNA-bd_sf"/>
</dbReference>
<dbReference type="Pfam" id="PF00126">
    <property type="entry name" value="HTH_1"/>
    <property type="match status" value="1"/>
</dbReference>
<dbReference type="InterPro" id="IPR050389">
    <property type="entry name" value="LysR-type_TF"/>
</dbReference>
<evidence type="ECO:0000256" key="2">
    <source>
        <dbReference type="ARBA" id="ARBA00023015"/>
    </source>
</evidence>
<evidence type="ECO:0000256" key="3">
    <source>
        <dbReference type="ARBA" id="ARBA00023125"/>
    </source>
</evidence>
<dbReference type="Gene3D" id="3.40.190.10">
    <property type="entry name" value="Periplasmic binding protein-like II"/>
    <property type="match status" value="2"/>
</dbReference>
<feature type="domain" description="HTH lysR-type" evidence="5">
    <location>
        <begin position="11"/>
        <end position="68"/>
    </location>
</feature>
<dbReference type="Gene3D" id="1.10.10.10">
    <property type="entry name" value="Winged helix-like DNA-binding domain superfamily/Winged helix DNA-binding domain"/>
    <property type="match status" value="1"/>
</dbReference>
<keyword evidence="3" id="KW-0238">DNA-binding</keyword>
<dbReference type="InterPro" id="IPR036388">
    <property type="entry name" value="WH-like_DNA-bd_sf"/>
</dbReference>
<accession>A0ABX5KVV7</accession>
<evidence type="ECO:0000256" key="1">
    <source>
        <dbReference type="ARBA" id="ARBA00009437"/>
    </source>
</evidence>
<proteinExistence type="inferred from homology"/>
<evidence type="ECO:0000313" key="6">
    <source>
        <dbReference type="EMBL" id="PVX86338.1"/>
    </source>
</evidence>
<reference evidence="6 7" key="1">
    <citation type="submission" date="2018-05" db="EMBL/GenBank/DDBJ databases">
        <title>Genomic Encyclopedia of Type Strains, Phase IV (KMG-V): Genome sequencing to study the core and pangenomes of soil and plant-associated prokaryotes.</title>
        <authorList>
            <person name="Whitman W."/>
        </authorList>
    </citation>
    <scope>NUCLEOTIDE SEQUENCE [LARGE SCALE GENOMIC DNA]</scope>
    <source>
        <strain evidence="6 7">SCZa-39</strain>
    </source>
</reference>
<dbReference type="Proteomes" id="UP000245712">
    <property type="component" value="Unassembled WGS sequence"/>
</dbReference>
<dbReference type="SUPFAM" id="SSF53850">
    <property type="entry name" value="Periplasmic binding protein-like II"/>
    <property type="match status" value="1"/>
</dbReference>
<gene>
    <name evidence="6" type="ORF">C7402_102174</name>
</gene>
<dbReference type="EMBL" id="QEOB01000002">
    <property type="protein sequence ID" value="PVX86338.1"/>
    <property type="molecule type" value="Genomic_DNA"/>
</dbReference>
<evidence type="ECO:0000256" key="4">
    <source>
        <dbReference type="ARBA" id="ARBA00023163"/>
    </source>
</evidence>
<evidence type="ECO:0000313" key="7">
    <source>
        <dbReference type="Proteomes" id="UP000245712"/>
    </source>
</evidence>
<keyword evidence="7" id="KW-1185">Reference proteome</keyword>
<dbReference type="PROSITE" id="PS50931">
    <property type="entry name" value="HTH_LYSR"/>
    <property type="match status" value="1"/>
</dbReference>
<keyword evidence="4" id="KW-0804">Transcription</keyword>
<comment type="similarity">
    <text evidence="1">Belongs to the LysR transcriptional regulatory family.</text>
</comment>
<name>A0ABX5KVV7_9BURK</name>
<dbReference type="InterPro" id="IPR000847">
    <property type="entry name" value="LysR_HTH_N"/>
</dbReference>